<evidence type="ECO:0000313" key="4">
    <source>
        <dbReference type="Proteomes" id="UP000615026"/>
    </source>
</evidence>
<dbReference type="InterPro" id="IPR019734">
    <property type="entry name" value="TPR_rpt"/>
</dbReference>
<keyword evidence="2" id="KW-1133">Transmembrane helix</keyword>
<keyword evidence="1" id="KW-0802">TPR repeat</keyword>
<dbReference type="AlphaFoldDB" id="A0A928ZRM3"/>
<keyword evidence="4" id="KW-1185">Reference proteome</keyword>
<dbReference type="InterPro" id="IPR011990">
    <property type="entry name" value="TPR-like_helical_dom_sf"/>
</dbReference>
<evidence type="ECO:0000313" key="3">
    <source>
        <dbReference type="EMBL" id="MBE9066763.1"/>
    </source>
</evidence>
<dbReference type="SUPFAM" id="SSF48452">
    <property type="entry name" value="TPR-like"/>
    <property type="match status" value="1"/>
</dbReference>
<dbReference type="Proteomes" id="UP000615026">
    <property type="component" value="Unassembled WGS sequence"/>
</dbReference>
<evidence type="ECO:0000256" key="2">
    <source>
        <dbReference type="SAM" id="Phobius"/>
    </source>
</evidence>
<dbReference type="PROSITE" id="PS50005">
    <property type="entry name" value="TPR"/>
    <property type="match status" value="1"/>
</dbReference>
<dbReference type="EMBL" id="JADEXP010000057">
    <property type="protein sequence ID" value="MBE9066763.1"/>
    <property type="molecule type" value="Genomic_DNA"/>
</dbReference>
<feature type="transmembrane region" description="Helical" evidence="2">
    <location>
        <begin position="127"/>
        <end position="147"/>
    </location>
</feature>
<feature type="transmembrane region" description="Helical" evidence="2">
    <location>
        <begin position="201"/>
        <end position="221"/>
    </location>
</feature>
<sequence length="477" mass="52779">MEPTVSPSALHGAHGVKGVFQTYAQALLRLAQTPDTITKSQVLHLLLVRDAIDSQLRINRPIVQQANVLARLSDLDNQLQDLTPVLLKDGKLADCRRSRQPDKTAWWWWLETAEPESNNHKLDRFDWLWNVLSASSLVVSASFLTITAQAFSVVGGFDLIQTVSTLSQATGLVLIAGGTLTNRGQRLVKKTLKKLNIPPYFHSEVTLIASIFLLLASYGVYNALPQFSDYYYSKGLKAQQSGNLYVAVEYYKEAIAFNPEATEPHNHLAEVYQNLEKFQEAQAEYQDGLLKGDLVALNGMGTLSLAAADNDPSDAFGELSGLLDAEVLFRIGLDKVNDMDNLDSRQQFLKAALHRNLGITLMKRGQADDVSEKTQQRLLEEAAQHFQSSITVEKTIVSEETYAGQGVAYCYIAALNEQNGLTEEATENWQICQQAAYPASLEQYEDILRLGAGAVGLQLDTQYILESNIDGQLHDGE</sequence>
<proteinExistence type="predicted"/>
<organism evidence="3 4">
    <name type="scientific">Leptolyngbya cf. ectocarpi LEGE 11479</name>
    <dbReference type="NCBI Taxonomy" id="1828722"/>
    <lineage>
        <taxon>Bacteria</taxon>
        <taxon>Bacillati</taxon>
        <taxon>Cyanobacteriota</taxon>
        <taxon>Cyanophyceae</taxon>
        <taxon>Leptolyngbyales</taxon>
        <taxon>Leptolyngbyaceae</taxon>
        <taxon>Leptolyngbya group</taxon>
        <taxon>Leptolyngbya</taxon>
    </lineage>
</organism>
<feature type="transmembrane region" description="Helical" evidence="2">
    <location>
        <begin position="159"/>
        <end position="180"/>
    </location>
</feature>
<accession>A0A928ZRM3</accession>
<dbReference type="Gene3D" id="1.25.40.10">
    <property type="entry name" value="Tetratricopeptide repeat domain"/>
    <property type="match status" value="1"/>
</dbReference>
<evidence type="ECO:0008006" key="5">
    <source>
        <dbReference type="Google" id="ProtNLM"/>
    </source>
</evidence>
<keyword evidence="2" id="KW-0812">Transmembrane</keyword>
<reference evidence="3" key="1">
    <citation type="submission" date="2020-10" db="EMBL/GenBank/DDBJ databases">
        <authorList>
            <person name="Castelo-Branco R."/>
            <person name="Eusebio N."/>
            <person name="Adriana R."/>
            <person name="Vieira A."/>
            <person name="Brugerolle De Fraissinette N."/>
            <person name="Rezende De Castro R."/>
            <person name="Schneider M.P."/>
            <person name="Vasconcelos V."/>
            <person name="Leao P.N."/>
        </authorList>
    </citation>
    <scope>NUCLEOTIDE SEQUENCE</scope>
    <source>
        <strain evidence="3">LEGE 11479</strain>
    </source>
</reference>
<dbReference type="RefSeq" id="WP_193992741.1">
    <property type="nucleotide sequence ID" value="NZ_JADEXP010000057.1"/>
</dbReference>
<keyword evidence="2" id="KW-0472">Membrane</keyword>
<comment type="caution">
    <text evidence="3">The sequence shown here is derived from an EMBL/GenBank/DDBJ whole genome shotgun (WGS) entry which is preliminary data.</text>
</comment>
<protein>
    <recommendedName>
        <fullName evidence="5">Tetratricopeptide repeat protein</fullName>
    </recommendedName>
</protein>
<feature type="repeat" description="TPR" evidence="1">
    <location>
        <begin position="228"/>
        <end position="261"/>
    </location>
</feature>
<name>A0A928ZRM3_LEPEC</name>
<gene>
    <name evidence="3" type="ORF">IQ260_08870</name>
</gene>
<evidence type="ECO:0000256" key="1">
    <source>
        <dbReference type="PROSITE-ProRule" id="PRU00339"/>
    </source>
</evidence>